<feature type="transmembrane region" description="Helical" evidence="2">
    <location>
        <begin position="724"/>
        <end position="744"/>
    </location>
</feature>
<reference evidence="4 5" key="1">
    <citation type="submission" date="2017-04" db="EMBL/GenBank/DDBJ databases">
        <title>Draft genome sequences of Alloscardovia macacae UMA81211 and UMA81212 isolated from the feces of a rhesus macaque (Macaca mulatta).</title>
        <authorList>
            <person name="Albert K."/>
            <person name="Sela D.A."/>
        </authorList>
    </citation>
    <scope>NUCLEOTIDE SEQUENCE [LARGE SCALE GENOMIC DNA]</scope>
    <source>
        <strain evidence="4 5">UMA81212</strain>
    </source>
</reference>
<dbReference type="InterPro" id="IPR042229">
    <property type="entry name" value="Listeria/Bacterioides_rpt_sf"/>
</dbReference>
<proteinExistence type="predicted"/>
<dbReference type="InterPro" id="IPR013378">
    <property type="entry name" value="InlB-like_B-rpt"/>
</dbReference>
<keyword evidence="3" id="KW-0732">Signal</keyword>
<evidence type="ECO:0000313" key="5">
    <source>
        <dbReference type="Proteomes" id="UP000243540"/>
    </source>
</evidence>
<protein>
    <submittedName>
        <fullName evidence="4">Uncharacterized protein</fullName>
    </submittedName>
</protein>
<keyword evidence="2" id="KW-0472">Membrane</keyword>
<accession>A0A1Y2T0G4</accession>
<dbReference type="OrthoDB" id="3240627at2"/>
<comment type="subcellular location">
    <subcellularLocation>
        <location evidence="1">Cell envelope</location>
    </subcellularLocation>
</comment>
<dbReference type="Pfam" id="PF09479">
    <property type="entry name" value="Flg_new"/>
    <property type="match status" value="1"/>
</dbReference>
<dbReference type="Gene3D" id="2.60.40.10">
    <property type="entry name" value="Immunoglobulins"/>
    <property type="match status" value="1"/>
</dbReference>
<dbReference type="Gene3D" id="2.60.40.4270">
    <property type="entry name" value="Listeria-Bacteroides repeat domain"/>
    <property type="match status" value="1"/>
</dbReference>
<organism evidence="4 5">
    <name type="scientific">Alloscardovia macacae</name>
    <dbReference type="NCBI Taxonomy" id="1160091"/>
    <lineage>
        <taxon>Bacteria</taxon>
        <taxon>Bacillati</taxon>
        <taxon>Actinomycetota</taxon>
        <taxon>Actinomycetes</taxon>
        <taxon>Bifidobacteriales</taxon>
        <taxon>Bifidobacteriaceae</taxon>
        <taxon>Alloscardovia</taxon>
    </lineage>
</organism>
<feature type="chain" id="PRO_5030037804" evidence="3">
    <location>
        <begin position="37"/>
        <end position="750"/>
    </location>
</feature>
<name>A0A1Y2T0G4_9BIFI</name>
<evidence type="ECO:0000313" key="4">
    <source>
        <dbReference type="EMBL" id="OTA29032.1"/>
    </source>
</evidence>
<dbReference type="Proteomes" id="UP000243540">
    <property type="component" value="Unassembled WGS sequence"/>
</dbReference>
<dbReference type="InterPro" id="IPR013783">
    <property type="entry name" value="Ig-like_fold"/>
</dbReference>
<keyword evidence="2" id="KW-0812">Transmembrane</keyword>
<sequence length="750" mass="80331">MTRTRKSLLSVILSCALLLAGFVGVNALMPVSPAHAAYTEVMTNGDTPNRQTVTSIPADNSNSFEHTMYFTAQGSDGQTYTSNYASSSPSVPDSVLNLDQMTKGADGYYHFNAVIEMTAQKDVANLLYDIVTPSANQGADNPHVQFMGEPTFSGANAAAVQAATEYSNTSNPGSYAKAAQYKAQYGPTMPNVYYMYVHGPLTAGQKLTITIPLALTNADDLDLTNTSNPVMLSEDLGGYGVLPWGLYLRSGLSAAGLRFAKTDSTAYSPYWPGYDALKNNTLGFVYTVNNQISTNTSLDYTYTDVPQIPNSVVGLDASDLSYKNADESGYTSVADMIAQNKPAYSRNGMYRLNLAKVKKAYDGTGWSTNGMYTEFYTYTSGRMGLVIRGSEDSEVAQSGQPFINVELWHYLSTAQNICLTVGQTFNAAQGINWVRPYNQAEVRDPLNNDVQKNLIDVTYTDAQGNEVSAPDTSKPGKYTITYRYYNANNDGTRSTVSTTSKTRLYITSDKAASCPPEETATVSYDANSGTGSVASQSVTYTDDKPGEATLANGSELSREGYLLSSWNTAADGSGTTHALGSKLTGINADVKLYAQWTKSQARIEIDNSKLLNLDPCTYSEDAVVRAVSGVYSDDGSELSWSKSDLKIDTSKVDFTKDGTYPLTITYTKGTKAYPNGLTVTVDYTISGVAGCVVPQPNQPGEKPAAKKVSTSSTGTSLAKTGSDIAGFATVAAVLIVLGGSMVLMRRSDAE</sequence>
<keyword evidence="2" id="KW-1133">Transmembrane helix</keyword>
<comment type="caution">
    <text evidence="4">The sequence shown here is derived from an EMBL/GenBank/DDBJ whole genome shotgun (WGS) entry which is preliminary data.</text>
</comment>
<dbReference type="GO" id="GO:0005975">
    <property type="term" value="P:carbohydrate metabolic process"/>
    <property type="evidence" value="ECO:0007669"/>
    <property type="project" value="UniProtKB-ARBA"/>
</dbReference>
<feature type="signal peptide" evidence="3">
    <location>
        <begin position="1"/>
        <end position="36"/>
    </location>
</feature>
<dbReference type="AlphaFoldDB" id="A0A1Y2T0G4"/>
<dbReference type="RefSeq" id="WP_086106735.1">
    <property type="nucleotide sequence ID" value="NZ_NEKB01000008.1"/>
</dbReference>
<evidence type="ECO:0000256" key="3">
    <source>
        <dbReference type="SAM" id="SignalP"/>
    </source>
</evidence>
<dbReference type="STRING" id="1160091.B9T39_05070"/>
<dbReference type="EMBL" id="NEKC01000009">
    <property type="protein sequence ID" value="OTA29032.1"/>
    <property type="molecule type" value="Genomic_DNA"/>
</dbReference>
<evidence type="ECO:0000256" key="1">
    <source>
        <dbReference type="ARBA" id="ARBA00004196"/>
    </source>
</evidence>
<gene>
    <name evidence="4" type="ORF">B9T39_05070</name>
</gene>
<evidence type="ECO:0000256" key="2">
    <source>
        <dbReference type="SAM" id="Phobius"/>
    </source>
</evidence>